<dbReference type="EMBL" id="BAAAWD010000007">
    <property type="protein sequence ID" value="GAA3006897.1"/>
    <property type="molecule type" value="Genomic_DNA"/>
</dbReference>
<dbReference type="RefSeq" id="WP_344894774.1">
    <property type="nucleotide sequence ID" value="NZ_BAAAWD010000007.1"/>
</dbReference>
<gene>
    <name evidence="2" type="ORF">GCM10017559_31050</name>
</gene>
<accession>A0ABP6KH82</accession>
<evidence type="ECO:0000256" key="1">
    <source>
        <dbReference type="SAM" id="Phobius"/>
    </source>
</evidence>
<dbReference type="Proteomes" id="UP001499930">
    <property type="component" value="Unassembled WGS sequence"/>
</dbReference>
<feature type="transmembrane region" description="Helical" evidence="1">
    <location>
        <begin position="44"/>
        <end position="65"/>
    </location>
</feature>
<evidence type="ECO:0008006" key="4">
    <source>
        <dbReference type="Google" id="ProtNLM"/>
    </source>
</evidence>
<keyword evidence="3" id="KW-1185">Reference proteome</keyword>
<evidence type="ECO:0000313" key="2">
    <source>
        <dbReference type="EMBL" id="GAA3006897.1"/>
    </source>
</evidence>
<comment type="caution">
    <text evidence="2">The sequence shown here is derived from an EMBL/GenBank/DDBJ whole genome shotgun (WGS) entry which is preliminary data.</text>
</comment>
<organism evidence="2 3">
    <name type="scientific">Streptosporangium longisporum</name>
    <dbReference type="NCBI Taxonomy" id="46187"/>
    <lineage>
        <taxon>Bacteria</taxon>
        <taxon>Bacillati</taxon>
        <taxon>Actinomycetota</taxon>
        <taxon>Actinomycetes</taxon>
        <taxon>Streptosporangiales</taxon>
        <taxon>Streptosporangiaceae</taxon>
        <taxon>Streptosporangium</taxon>
    </lineage>
</organism>
<feature type="transmembrane region" description="Helical" evidence="1">
    <location>
        <begin position="86"/>
        <end position="105"/>
    </location>
</feature>
<evidence type="ECO:0000313" key="3">
    <source>
        <dbReference type="Proteomes" id="UP001499930"/>
    </source>
</evidence>
<reference evidence="3" key="1">
    <citation type="journal article" date="2019" name="Int. J. Syst. Evol. Microbiol.">
        <title>The Global Catalogue of Microorganisms (GCM) 10K type strain sequencing project: providing services to taxonomists for standard genome sequencing and annotation.</title>
        <authorList>
            <consortium name="The Broad Institute Genomics Platform"/>
            <consortium name="The Broad Institute Genome Sequencing Center for Infectious Disease"/>
            <person name="Wu L."/>
            <person name="Ma J."/>
        </authorList>
    </citation>
    <scope>NUCLEOTIDE SEQUENCE [LARGE SCALE GENOMIC DNA]</scope>
    <source>
        <strain evidence="3">JCM 3106</strain>
    </source>
</reference>
<feature type="transmembrane region" description="Helical" evidence="1">
    <location>
        <begin position="111"/>
        <end position="134"/>
    </location>
</feature>
<keyword evidence="1" id="KW-1133">Transmembrane helix</keyword>
<feature type="transmembrane region" description="Helical" evidence="1">
    <location>
        <begin position="12"/>
        <end position="32"/>
    </location>
</feature>
<protein>
    <recommendedName>
        <fullName evidence="4">PH domain-containing protein</fullName>
    </recommendedName>
</protein>
<name>A0ABP6KH82_9ACTN</name>
<keyword evidence="1" id="KW-0472">Membrane</keyword>
<sequence>MSLKEKSAWLQAISATCMYAAYLVVVLGPARSASVTGTAYQRPMITIIVAGIVVSIVAQIVMGMTSPGAAGRTDERDIGIHRHGEYVGYYVVSAGAAAALALAMAEADPFWIANVIFLAFVLAAVVTSVVKIVAYRRGF</sequence>
<keyword evidence="1" id="KW-0812">Transmembrane</keyword>
<proteinExistence type="predicted"/>